<evidence type="ECO:0000313" key="3">
    <source>
        <dbReference type="Proteomes" id="UP000525987"/>
    </source>
</evidence>
<dbReference type="RefSeq" id="WP_183389783.1">
    <property type="nucleotide sequence ID" value="NZ_JACHXM010000050.1"/>
</dbReference>
<evidence type="ECO:0000313" key="2">
    <source>
        <dbReference type="EMBL" id="MBB3143472.1"/>
    </source>
</evidence>
<dbReference type="PROSITE" id="PS51257">
    <property type="entry name" value="PROKAR_LIPOPROTEIN"/>
    <property type="match status" value="1"/>
</dbReference>
<proteinExistence type="predicted"/>
<dbReference type="AlphaFoldDB" id="A0A7W5C263"/>
<dbReference type="Proteomes" id="UP000525987">
    <property type="component" value="Unassembled WGS sequence"/>
</dbReference>
<protein>
    <submittedName>
        <fullName evidence="2">Putative lipoprotein</fullName>
    </submittedName>
</protein>
<dbReference type="Pfam" id="PF03923">
    <property type="entry name" value="Lipoprotein_16"/>
    <property type="match status" value="1"/>
</dbReference>
<gene>
    <name evidence="2" type="ORF">FHR96_004395</name>
</gene>
<reference evidence="2 3" key="1">
    <citation type="submission" date="2020-08" db="EMBL/GenBank/DDBJ databases">
        <title>Genomic Encyclopedia of Type Strains, Phase III (KMG-III): the genomes of soil and plant-associated and newly described type strains.</title>
        <authorList>
            <person name="Whitman W."/>
        </authorList>
    </citation>
    <scope>NUCLEOTIDE SEQUENCE [LARGE SCALE GENOMIC DNA]</scope>
    <source>
        <strain evidence="2 3">CECT 5995</strain>
    </source>
</reference>
<keyword evidence="1" id="KW-0732">Signal</keyword>
<name>A0A7W5C263_9GAMM</name>
<sequence length="196" mass="20982">MTTRRLLGLGILLLATSWLAGCAGPHYLQPDPKRSAKVPAVGTGQEVSVTARDTREEAVIGTRSGSAGSTAVIIVDPGELAPRLQAEAERAVRDMGFRPTRDSAPGRPNLTLTLKRLDYGRGDAPPLVGSASLVAVMEAEARNDGTTYTGTYTARHTQQYAVRPDREANQAMVEELLSDALDRAFRDPELASLLAR</sequence>
<dbReference type="EMBL" id="JACHXM010000050">
    <property type="protein sequence ID" value="MBB3143472.1"/>
    <property type="molecule type" value="Genomic_DNA"/>
</dbReference>
<dbReference type="InterPro" id="IPR005619">
    <property type="entry name" value="Uncharacterised_YajG"/>
</dbReference>
<feature type="signal peptide" evidence="1">
    <location>
        <begin position="1"/>
        <end position="20"/>
    </location>
</feature>
<comment type="caution">
    <text evidence="2">The sequence shown here is derived from an EMBL/GenBank/DDBJ whole genome shotgun (WGS) entry which is preliminary data.</text>
</comment>
<feature type="chain" id="PRO_5031139523" evidence="1">
    <location>
        <begin position="21"/>
        <end position="196"/>
    </location>
</feature>
<organism evidence="2 3">
    <name type="scientific">Halomonas organivorans</name>
    <dbReference type="NCBI Taxonomy" id="257772"/>
    <lineage>
        <taxon>Bacteria</taxon>
        <taxon>Pseudomonadati</taxon>
        <taxon>Pseudomonadota</taxon>
        <taxon>Gammaproteobacteria</taxon>
        <taxon>Oceanospirillales</taxon>
        <taxon>Halomonadaceae</taxon>
        <taxon>Halomonas</taxon>
    </lineage>
</organism>
<keyword evidence="2" id="KW-0449">Lipoprotein</keyword>
<accession>A0A7W5C263</accession>
<evidence type="ECO:0000256" key="1">
    <source>
        <dbReference type="SAM" id="SignalP"/>
    </source>
</evidence>
<keyword evidence="3" id="KW-1185">Reference proteome</keyword>